<dbReference type="Pfam" id="PF00440">
    <property type="entry name" value="TetR_N"/>
    <property type="match status" value="1"/>
</dbReference>
<dbReference type="AlphaFoldDB" id="A0A286H6M1"/>
<evidence type="ECO:0000313" key="6">
    <source>
        <dbReference type="Proteomes" id="UP000219482"/>
    </source>
</evidence>
<evidence type="ECO:0000259" key="4">
    <source>
        <dbReference type="PROSITE" id="PS50977"/>
    </source>
</evidence>
<organism evidence="5 6">
    <name type="scientific">Blastococcus haudaquaticus</name>
    <dbReference type="NCBI Taxonomy" id="1938745"/>
    <lineage>
        <taxon>Bacteria</taxon>
        <taxon>Bacillati</taxon>
        <taxon>Actinomycetota</taxon>
        <taxon>Actinomycetes</taxon>
        <taxon>Geodermatophilales</taxon>
        <taxon>Geodermatophilaceae</taxon>
        <taxon>Blastococcus</taxon>
    </lineage>
</organism>
<accession>A0A286H6M1</accession>
<dbReference type="Pfam" id="PF19344">
    <property type="entry name" value="TetR_C_32"/>
    <property type="match status" value="1"/>
</dbReference>
<dbReference type="SUPFAM" id="SSF46689">
    <property type="entry name" value="Homeodomain-like"/>
    <property type="match status" value="1"/>
</dbReference>
<feature type="DNA-binding region" description="H-T-H motif" evidence="2">
    <location>
        <begin position="59"/>
        <end position="78"/>
    </location>
</feature>
<evidence type="ECO:0000313" key="5">
    <source>
        <dbReference type="EMBL" id="SOE03417.1"/>
    </source>
</evidence>
<dbReference type="PRINTS" id="PR00455">
    <property type="entry name" value="HTHTETR"/>
</dbReference>
<dbReference type="InterPro" id="IPR001647">
    <property type="entry name" value="HTH_TetR"/>
</dbReference>
<dbReference type="OrthoDB" id="4542604at2"/>
<dbReference type="SUPFAM" id="SSF48498">
    <property type="entry name" value="Tetracyclin repressor-like, C-terminal domain"/>
    <property type="match status" value="1"/>
</dbReference>
<evidence type="ECO:0000256" key="2">
    <source>
        <dbReference type="PROSITE-ProRule" id="PRU00335"/>
    </source>
</evidence>
<dbReference type="GO" id="GO:0003700">
    <property type="term" value="F:DNA-binding transcription factor activity"/>
    <property type="evidence" value="ECO:0007669"/>
    <property type="project" value="TreeGrafter"/>
</dbReference>
<dbReference type="InterPro" id="IPR009057">
    <property type="entry name" value="Homeodomain-like_sf"/>
</dbReference>
<dbReference type="PROSITE" id="PS50977">
    <property type="entry name" value="HTH_TETR_2"/>
    <property type="match status" value="1"/>
</dbReference>
<keyword evidence="6" id="KW-1185">Reference proteome</keyword>
<dbReference type="InterPro" id="IPR036271">
    <property type="entry name" value="Tet_transcr_reg_TetR-rel_C_sf"/>
</dbReference>
<dbReference type="GO" id="GO:0000976">
    <property type="term" value="F:transcription cis-regulatory region binding"/>
    <property type="evidence" value="ECO:0007669"/>
    <property type="project" value="TreeGrafter"/>
</dbReference>
<feature type="region of interest" description="Disordered" evidence="3">
    <location>
        <begin position="1"/>
        <end position="36"/>
    </location>
</feature>
<feature type="compositionally biased region" description="Basic and acidic residues" evidence="3">
    <location>
        <begin position="26"/>
        <end position="36"/>
    </location>
</feature>
<reference evidence="6" key="1">
    <citation type="submission" date="2017-09" db="EMBL/GenBank/DDBJ databases">
        <authorList>
            <person name="Varghese N."/>
            <person name="Submissions S."/>
        </authorList>
    </citation>
    <scope>NUCLEOTIDE SEQUENCE [LARGE SCALE GENOMIC DNA]</scope>
    <source>
        <strain evidence="6">DSM 44270</strain>
    </source>
</reference>
<keyword evidence="1 2" id="KW-0238">DNA-binding</keyword>
<dbReference type="InterPro" id="IPR050109">
    <property type="entry name" value="HTH-type_TetR-like_transc_reg"/>
</dbReference>
<feature type="compositionally biased region" description="Pro residues" evidence="3">
    <location>
        <begin position="10"/>
        <end position="21"/>
    </location>
</feature>
<sequence>MQQVAEGRGAPPPADVPPASEPAPQDGRRSRWTEHRRARREDLVGAAVEAVRTTGPDFAVDDVARSAGVSKTVIYRYFSDKDELVDAVLERISDTVLLPRLLGEIVREHGDDRAALRAVIAAFVSLIEDEPELYRFAYAHTGRSGRADLVAATEHRIADALAALFAERMEAAGQPSGAAATWAYGLVGMVQLTSHWWATTRSVPSTELVEQLVALADGGLGALLPPRA</sequence>
<dbReference type="Gene3D" id="1.10.357.10">
    <property type="entry name" value="Tetracycline Repressor, domain 2"/>
    <property type="match status" value="1"/>
</dbReference>
<dbReference type="PANTHER" id="PTHR30055:SF160">
    <property type="entry name" value="TRANSCRIPTIONAL REGULATORY PROTEIN (PROBABLY ASNC-FAMILY)-RELATED"/>
    <property type="match status" value="1"/>
</dbReference>
<dbReference type="EMBL" id="OCNK01000006">
    <property type="protein sequence ID" value="SOE03417.1"/>
    <property type="molecule type" value="Genomic_DNA"/>
</dbReference>
<feature type="domain" description="HTH tetR-type" evidence="4">
    <location>
        <begin position="37"/>
        <end position="96"/>
    </location>
</feature>
<proteinExistence type="predicted"/>
<name>A0A286H6M1_9ACTN</name>
<evidence type="ECO:0000256" key="3">
    <source>
        <dbReference type="SAM" id="MobiDB-lite"/>
    </source>
</evidence>
<dbReference type="RefSeq" id="WP_097185839.1">
    <property type="nucleotide sequence ID" value="NZ_OCNK01000006.1"/>
</dbReference>
<evidence type="ECO:0000256" key="1">
    <source>
        <dbReference type="ARBA" id="ARBA00023125"/>
    </source>
</evidence>
<dbReference type="InterPro" id="IPR045823">
    <property type="entry name" value="TetR_C_32"/>
</dbReference>
<dbReference type="PANTHER" id="PTHR30055">
    <property type="entry name" value="HTH-TYPE TRANSCRIPTIONAL REGULATOR RUTR"/>
    <property type="match status" value="1"/>
</dbReference>
<gene>
    <name evidence="5" type="ORF">SAMN06272739_4159</name>
</gene>
<protein>
    <submittedName>
        <fullName evidence="5">Transcriptional regulator, TetR family</fullName>
    </submittedName>
</protein>
<dbReference type="Proteomes" id="UP000219482">
    <property type="component" value="Unassembled WGS sequence"/>
</dbReference>